<evidence type="ECO:0000313" key="3">
    <source>
        <dbReference type="Proteomes" id="UP001204833"/>
    </source>
</evidence>
<evidence type="ECO:0000313" key="2">
    <source>
        <dbReference type="EMBL" id="KAI5949486.1"/>
    </source>
</evidence>
<feature type="transmembrane region" description="Helical" evidence="1">
    <location>
        <begin position="257"/>
        <end position="276"/>
    </location>
</feature>
<dbReference type="Proteomes" id="UP001204833">
    <property type="component" value="Unassembled WGS sequence"/>
</dbReference>
<feature type="transmembrane region" description="Helical" evidence="1">
    <location>
        <begin position="160"/>
        <end position="180"/>
    </location>
</feature>
<reference evidence="2 3" key="1">
    <citation type="journal article" date="2022" name="DNA Res.">
        <title>Genome analysis of five recently described species of the CUG-Ser clade uncovers Candida theae as a new hybrid lineage with pathogenic potential in the Candida parapsilosis species complex.</title>
        <authorList>
            <person name="Mixao V."/>
            <person name="Del Olmo V."/>
            <person name="Hegedusova E."/>
            <person name="Saus E."/>
            <person name="Pryszcz L."/>
            <person name="Cillingova A."/>
            <person name="Nosek J."/>
            <person name="Gabaldon T."/>
        </authorList>
    </citation>
    <scope>NUCLEOTIDE SEQUENCE [LARGE SCALE GENOMIC DNA]</scope>
    <source>
        <strain evidence="2 3">CBS 12239</strain>
    </source>
</reference>
<feature type="transmembrane region" description="Helical" evidence="1">
    <location>
        <begin position="382"/>
        <end position="407"/>
    </location>
</feature>
<proteinExistence type="predicted"/>
<organism evidence="2 3">
    <name type="scientific">Candida theae</name>
    <dbReference type="NCBI Taxonomy" id="1198502"/>
    <lineage>
        <taxon>Eukaryota</taxon>
        <taxon>Fungi</taxon>
        <taxon>Dikarya</taxon>
        <taxon>Ascomycota</taxon>
        <taxon>Saccharomycotina</taxon>
        <taxon>Pichiomycetes</taxon>
        <taxon>Debaryomycetaceae</taxon>
        <taxon>Candida/Lodderomyces clade</taxon>
        <taxon>Candida</taxon>
    </lineage>
</organism>
<gene>
    <name evidence="2" type="ORF">KGF57_004696</name>
</gene>
<accession>A0AAD5BAM7</accession>
<feature type="transmembrane region" description="Helical" evidence="1">
    <location>
        <begin position="448"/>
        <end position="466"/>
    </location>
</feature>
<keyword evidence="1" id="KW-1133">Transmembrane helix</keyword>
<feature type="transmembrane region" description="Helical" evidence="1">
    <location>
        <begin position="288"/>
        <end position="309"/>
    </location>
</feature>
<evidence type="ECO:0000256" key="1">
    <source>
        <dbReference type="SAM" id="Phobius"/>
    </source>
</evidence>
<keyword evidence="3" id="KW-1185">Reference proteome</keyword>
<keyword evidence="1" id="KW-0472">Membrane</keyword>
<keyword evidence="1" id="KW-0812">Transmembrane</keyword>
<feature type="transmembrane region" description="Helical" evidence="1">
    <location>
        <begin position="200"/>
        <end position="218"/>
    </location>
</feature>
<dbReference type="EMBL" id="JAIHNG010000163">
    <property type="protein sequence ID" value="KAI5949486.1"/>
    <property type="molecule type" value="Genomic_DNA"/>
</dbReference>
<sequence length="477" mass="53714">MVNANNVPSNDTTVLNSEIGSICQWVRAKPNNDDSYIRLPVNKTVADYRISGLIFKYYDIANFASIPTVENFTDLYPQNKTDLYTGMLGSDGKFNVNASEGYTVENLHFWSGVIDKEITFPVLDSGFYCVYIAPDANKDTDFKLPVHFRNYHGNLDYATYVYYTIVKWIFAILAVTGAAIFKFHKSSDSKGPQKLSSVEAVINTYVLLTFIPFMLWELSDFCTLYAKNNVFLPYEISSNKSVFLLVCFVFITLNEAFQSYATLLYAMGLGVIYYYREVASYKKFPPEMLRLATALLLVDGAIRLSLLGVKDWPGSISFMGASITVPAKLVYLGLTCATFLMSCVWFILSFKFYFDTKKKLSSSIAQDGSKVKVVSAFKKTSLAIWIVPVVCTLIMTVISSLALYFTFRGVSHSNFKFTPRVEILDSYMNMEIGTRVQLIGMLTSGLEPWVATLISIGAVYLIWAKLSDRSTIERKIE</sequence>
<feature type="transmembrane region" description="Helical" evidence="1">
    <location>
        <begin position="230"/>
        <end position="251"/>
    </location>
</feature>
<protein>
    <submittedName>
        <fullName evidence="2">Uncharacterized protein</fullName>
    </submittedName>
</protein>
<feature type="transmembrane region" description="Helical" evidence="1">
    <location>
        <begin position="329"/>
        <end position="354"/>
    </location>
</feature>
<comment type="caution">
    <text evidence="2">The sequence shown here is derived from an EMBL/GenBank/DDBJ whole genome shotgun (WGS) entry which is preliminary data.</text>
</comment>
<dbReference type="AlphaFoldDB" id="A0AAD5BAM7"/>
<dbReference type="RefSeq" id="XP_051606830.1">
    <property type="nucleotide sequence ID" value="XM_051754232.1"/>
</dbReference>
<dbReference type="GeneID" id="76152740"/>
<name>A0AAD5BAM7_9ASCO</name>